<evidence type="ECO:0000313" key="2">
    <source>
        <dbReference type="EMBL" id="MFC5406504.1"/>
    </source>
</evidence>
<organism evidence="2 3">
    <name type="scientific">Cohnella soli</name>
    <dbReference type="NCBI Taxonomy" id="425005"/>
    <lineage>
        <taxon>Bacteria</taxon>
        <taxon>Bacillati</taxon>
        <taxon>Bacillota</taxon>
        <taxon>Bacilli</taxon>
        <taxon>Bacillales</taxon>
        <taxon>Paenibacillaceae</taxon>
        <taxon>Cohnella</taxon>
    </lineage>
</organism>
<evidence type="ECO:0000313" key="3">
    <source>
        <dbReference type="Proteomes" id="UP001596113"/>
    </source>
</evidence>
<proteinExistence type="predicted"/>
<protein>
    <recommendedName>
        <fullName evidence="4">DUF4352 domain-containing protein</fullName>
    </recommendedName>
</protein>
<name>A0ABW0I0Z0_9BACL</name>
<reference evidence="3" key="1">
    <citation type="journal article" date="2019" name="Int. J. Syst. Evol. Microbiol.">
        <title>The Global Catalogue of Microorganisms (GCM) 10K type strain sequencing project: providing services to taxonomists for standard genome sequencing and annotation.</title>
        <authorList>
            <consortium name="The Broad Institute Genomics Platform"/>
            <consortium name="The Broad Institute Genome Sequencing Center for Infectious Disease"/>
            <person name="Wu L."/>
            <person name="Ma J."/>
        </authorList>
    </citation>
    <scope>NUCLEOTIDE SEQUENCE [LARGE SCALE GENOMIC DNA]</scope>
    <source>
        <strain evidence="3">CGMCC 1.18575</strain>
    </source>
</reference>
<keyword evidence="1" id="KW-0812">Transmembrane</keyword>
<feature type="transmembrane region" description="Helical" evidence="1">
    <location>
        <begin position="7"/>
        <end position="25"/>
    </location>
</feature>
<keyword evidence="3" id="KW-1185">Reference proteome</keyword>
<dbReference type="EMBL" id="JBHSMI010000056">
    <property type="protein sequence ID" value="MFC5406504.1"/>
    <property type="molecule type" value="Genomic_DNA"/>
</dbReference>
<dbReference type="Proteomes" id="UP001596113">
    <property type="component" value="Unassembled WGS sequence"/>
</dbReference>
<keyword evidence="1" id="KW-1133">Transmembrane helix</keyword>
<evidence type="ECO:0000256" key="1">
    <source>
        <dbReference type="SAM" id="Phobius"/>
    </source>
</evidence>
<evidence type="ECO:0008006" key="4">
    <source>
        <dbReference type="Google" id="ProtNLM"/>
    </source>
</evidence>
<accession>A0ABW0I0Z0</accession>
<gene>
    <name evidence="2" type="ORF">ACFPOF_27545</name>
</gene>
<dbReference type="RefSeq" id="WP_378138605.1">
    <property type="nucleotide sequence ID" value="NZ_JBHSMI010000056.1"/>
</dbReference>
<comment type="caution">
    <text evidence="2">The sequence shown here is derived from an EMBL/GenBank/DDBJ whole genome shotgun (WGS) entry which is preliminary data.</text>
</comment>
<sequence length="155" mass="17801">MTLKRKILVMLSLTLFGIIGTYLILNQLIVLDRTNKELGIYDFFQVQADAEVLVEGTGKQNIIADKVSTKIRILNIKWNNTSNNLIEGSEIEANEYFVVHNNRQVSGLQLIPGRSIYSMGTSYKRLKKGEQKTVHLKLNNETNKYWIMPEEIVKE</sequence>
<keyword evidence="1" id="KW-0472">Membrane</keyword>